<dbReference type="InterPro" id="IPR005184">
    <property type="entry name" value="DUF306_Meta_HslJ"/>
</dbReference>
<dbReference type="Gene3D" id="2.40.128.270">
    <property type="match status" value="1"/>
</dbReference>
<evidence type="ECO:0000259" key="2">
    <source>
        <dbReference type="Pfam" id="PF03724"/>
    </source>
</evidence>
<sequence length="115" mass="12168">MADPTPQVQGRWNAQDPANAFLSFGDLVPEGESRPFTNPGEGQLSGSDGCNGVGGSYRPDGDTATIRRGPSTLRACPGVDTWLRGAAKVRVDGDTLHVFNSRDEEIGTLTRAHDA</sequence>
<feature type="region of interest" description="Disordered" evidence="1">
    <location>
        <begin position="27"/>
        <end position="72"/>
    </location>
</feature>
<comment type="caution">
    <text evidence="3">The sequence shown here is derived from an EMBL/GenBank/DDBJ whole genome shotgun (WGS) entry which is preliminary data.</text>
</comment>
<dbReference type="AlphaFoldDB" id="A0A921SNW4"/>
<dbReference type="InterPro" id="IPR038670">
    <property type="entry name" value="HslJ-like_sf"/>
</dbReference>
<evidence type="ECO:0000256" key="1">
    <source>
        <dbReference type="SAM" id="MobiDB-lite"/>
    </source>
</evidence>
<proteinExistence type="predicted"/>
<organism evidence="3 4">
    <name type="scientific">Brevibacterium senegalense</name>
    <dbReference type="NCBI Taxonomy" id="1033736"/>
    <lineage>
        <taxon>Bacteria</taxon>
        <taxon>Bacillati</taxon>
        <taxon>Actinomycetota</taxon>
        <taxon>Actinomycetes</taxon>
        <taxon>Micrococcales</taxon>
        <taxon>Brevibacteriaceae</taxon>
        <taxon>Brevibacterium</taxon>
    </lineage>
</organism>
<evidence type="ECO:0000313" key="4">
    <source>
        <dbReference type="Proteomes" id="UP000784435"/>
    </source>
</evidence>
<dbReference type="EMBL" id="DYUK01000177">
    <property type="protein sequence ID" value="HJG80396.1"/>
    <property type="molecule type" value="Genomic_DNA"/>
</dbReference>
<dbReference type="Pfam" id="PF03724">
    <property type="entry name" value="META"/>
    <property type="match status" value="1"/>
</dbReference>
<protein>
    <submittedName>
        <fullName evidence="3">META domain-containing protein</fullName>
    </submittedName>
</protein>
<evidence type="ECO:0000313" key="3">
    <source>
        <dbReference type="EMBL" id="HJG80396.1"/>
    </source>
</evidence>
<accession>A0A921SNW4</accession>
<name>A0A921SNW4_9MICO</name>
<dbReference type="Proteomes" id="UP000784435">
    <property type="component" value="Unassembled WGS sequence"/>
</dbReference>
<reference evidence="3" key="1">
    <citation type="journal article" date="2021" name="PeerJ">
        <title>Extensive microbial diversity within the chicken gut microbiome revealed by metagenomics and culture.</title>
        <authorList>
            <person name="Gilroy R."/>
            <person name="Ravi A."/>
            <person name="Getino M."/>
            <person name="Pursley I."/>
            <person name="Horton D.L."/>
            <person name="Alikhan N.F."/>
            <person name="Baker D."/>
            <person name="Gharbi K."/>
            <person name="Hall N."/>
            <person name="Watson M."/>
            <person name="Adriaenssens E.M."/>
            <person name="Foster-Nyarko E."/>
            <person name="Jarju S."/>
            <person name="Secka A."/>
            <person name="Antonio M."/>
            <person name="Oren A."/>
            <person name="Chaudhuri R.R."/>
            <person name="La Ragione R."/>
            <person name="Hildebrand F."/>
            <person name="Pallen M.J."/>
        </authorList>
    </citation>
    <scope>NUCLEOTIDE SEQUENCE</scope>
    <source>
        <strain evidence="3">ChiGjej5B5-7349</strain>
    </source>
</reference>
<reference evidence="3" key="2">
    <citation type="submission" date="2021-09" db="EMBL/GenBank/DDBJ databases">
        <authorList>
            <person name="Gilroy R."/>
        </authorList>
    </citation>
    <scope>NUCLEOTIDE SEQUENCE</scope>
    <source>
        <strain evidence="3">ChiGjej5B5-7349</strain>
    </source>
</reference>
<feature type="domain" description="DUF306" evidence="2">
    <location>
        <begin position="36"/>
        <end position="105"/>
    </location>
</feature>
<gene>
    <name evidence="3" type="ORF">K8V08_08290</name>
</gene>